<dbReference type="GO" id="GO:0000107">
    <property type="term" value="F:imidazoleglycerol-phosphate synthase activity"/>
    <property type="evidence" value="ECO:0007669"/>
    <property type="project" value="UniProtKB-UniRule"/>
</dbReference>
<dbReference type="GO" id="GO:0016829">
    <property type="term" value="F:lyase activity"/>
    <property type="evidence" value="ECO:0007669"/>
    <property type="project" value="UniProtKB-KW"/>
</dbReference>
<evidence type="ECO:0000313" key="14">
    <source>
        <dbReference type="Proteomes" id="UP000468650"/>
    </source>
</evidence>
<feature type="domain" description="Glutamine amidotransferase" evidence="12">
    <location>
        <begin position="8"/>
        <end position="213"/>
    </location>
</feature>
<dbReference type="Proteomes" id="UP000468650">
    <property type="component" value="Unassembled WGS sequence"/>
</dbReference>
<dbReference type="EMBL" id="WBVO01000001">
    <property type="protein sequence ID" value="KAB2814324.1"/>
    <property type="molecule type" value="Genomic_DNA"/>
</dbReference>
<evidence type="ECO:0000256" key="8">
    <source>
        <dbReference type="ARBA" id="ARBA00047838"/>
    </source>
</evidence>
<dbReference type="PROSITE" id="PS51273">
    <property type="entry name" value="GATASE_TYPE_1"/>
    <property type="match status" value="1"/>
</dbReference>
<dbReference type="GO" id="GO:0005737">
    <property type="term" value="C:cytoplasm"/>
    <property type="evidence" value="ECO:0007669"/>
    <property type="project" value="UniProtKB-SubCell"/>
</dbReference>
<evidence type="ECO:0000256" key="6">
    <source>
        <dbReference type="ARBA" id="ARBA00023102"/>
    </source>
</evidence>
<name>A0A6N6RJP0_9FLAO</name>
<comment type="catalytic activity">
    <reaction evidence="8 10">
        <text>5-[(5-phospho-1-deoxy-D-ribulos-1-ylimino)methylamino]-1-(5-phospho-beta-D-ribosyl)imidazole-4-carboxamide + L-glutamine = D-erythro-1-(imidazol-4-yl)glycerol 3-phosphate + 5-amino-1-(5-phospho-beta-D-ribosyl)imidazole-4-carboxamide + L-glutamate + H(+)</text>
        <dbReference type="Rhea" id="RHEA:24793"/>
        <dbReference type="ChEBI" id="CHEBI:15378"/>
        <dbReference type="ChEBI" id="CHEBI:29985"/>
        <dbReference type="ChEBI" id="CHEBI:58278"/>
        <dbReference type="ChEBI" id="CHEBI:58359"/>
        <dbReference type="ChEBI" id="CHEBI:58475"/>
        <dbReference type="ChEBI" id="CHEBI:58525"/>
        <dbReference type="EC" id="4.3.2.10"/>
    </reaction>
</comment>
<feature type="active site" evidence="10 11">
    <location>
        <position position="196"/>
    </location>
</feature>
<evidence type="ECO:0000256" key="10">
    <source>
        <dbReference type="HAMAP-Rule" id="MF_00278"/>
    </source>
</evidence>
<feature type="active site" evidence="10 11">
    <location>
        <position position="198"/>
    </location>
</feature>
<evidence type="ECO:0000256" key="9">
    <source>
        <dbReference type="ARBA" id="ARBA00049534"/>
    </source>
</evidence>
<dbReference type="RefSeq" id="WP_151665905.1">
    <property type="nucleotide sequence ID" value="NZ_WBVO01000001.1"/>
</dbReference>
<dbReference type="PANTHER" id="PTHR42701:SF1">
    <property type="entry name" value="IMIDAZOLE GLYCEROL PHOSPHATE SYNTHASE SUBUNIT HISH"/>
    <property type="match status" value="1"/>
</dbReference>
<dbReference type="Pfam" id="PF00117">
    <property type="entry name" value="GATase"/>
    <property type="match status" value="1"/>
</dbReference>
<comment type="subcellular location">
    <subcellularLocation>
        <location evidence="10">Cytoplasm</location>
    </subcellularLocation>
</comment>
<proteinExistence type="inferred from homology"/>
<gene>
    <name evidence="10 13" type="primary">hisH</name>
    <name evidence="13" type="ORF">F8C67_00915</name>
</gene>
<comment type="subunit">
    <text evidence="2 10">Heterodimer of HisH and HisF.</text>
</comment>
<dbReference type="UniPathway" id="UPA00031">
    <property type="reaction ID" value="UER00010"/>
</dbReference>
<sequence length="218" mass="24210">MSEKKVAIVDYHLGNLFSVIQSCEKVGINAELCSSGEDLHKYDAIILPGVGAFGEAMQNMHDLGLVEPLRSLAAEGRPIFGICLGLQLLFTESEEFGTMEGLGLIPGTIKKFKTEVEGVKYKVPQICWNEIEETAGLNWADSPLCDLESKQFMYFVHSYYASPEDSKYTLTETTYGGIRYTSAVFSQPNVFATQFHPEKSGEAGLSIYRNWAIQNKLI</sequence>
<evidence type="ECO:0000256" key="4">
    <source>
        <dbReference type="ARBA" id="ARBA00022801"/>
    </source>
</evidence>
<dbReference type="Gene3D" id="3.40.50.880">
    <property type="match status" value="1"/>
</dbReference>
<evidence type="ECO:0000256" key="7">
    <source>
        <dbReference type="ARBA" id="ARBA00023239"/>
    </source>
</evidence>
<dbReference type="PROSITE" id="PS51257">
    <property type="entry name" value="PROKAR_LIPOPROTEIN"/>
    <property type="match status" value="1"/>
</dbReference>
<organism evidence="13 14">
    <name type="scientific">Phaeocystidibacter luteus</name>
    <dbReference type="NCBI Taxonomy" id="911197"/>
    <lineage>
        <taxon>Bacteria</taxon>
        <taxon>Pseudomonadati</taxon>
        <taxon>Bacteroidota</taxon>
        <taxon>Flavobacteriia</taxon>
        <taxon>Flavobacteriales</taxon>
        <taxon>Phaeocystidibacteraceae</taxon>
        <taxon>Phaeocystidibacter</taxon>
    </lineage>
</organism>
<dbReference type="GO" id="GO:0000105">
    <property type="term" value="P:L-histidine biosynthetic process"/>
    <property type="evidence" value="ECO:0007669"/>
    <property type="project" value="UniProtKB-UniRule"/>
</dbReference>
<feature type="active site" description="Nucleophile" evidence="10 11">
    <location>
        <position position="83"/>
    </location>
</feature>
<comment type="pathway">
    <text evidence="1 10">Amino-acid biosynthesis; L-histidine biosynthesis; L-histidine from 5-phospho-alpha-D-ribose 1-diphosphate: step 5/9.</text>
</comment>
<dbReference type="CDD" id="cd01748">
    <property type="entry name" value="GATase1_IGP_Synthase"/>
    <property type="match status" value="1"/>
</dbReference>
<dbReference type="EC" id="4.3.2.10" evidence="10"/>
<evidence type="ECO:0000313" key="13">
    <source>
        <dbReference type="EMBL" id="KAB2814324.1"/>
    </source>
</evidence>
<dbReference type="SUPFAM" id="SSF52317">
    <property type="entry name" value="Class I glutamine amidotransferase-like"/>
    <property type="match status" value="1"/>
</dbReference>
<dbReference type="OrthoDB" id="9807137at2"/>
<dbReference type="HAMAP" id="MF_00278">
    <property type="entry name" value="HisH"/>
    <property type="match status" value="1"/>
</dbReference>
<comment type="function">
    <text evidence="10">IGPS catalyzes the conversion of PRFAR and glutamine to IGP, AICAR and glutamate. The HisH subunit catalyzes the hydrolysis of glutamine to glutamate and ammonia as part of the synthesis of IGP and AICAR. The resulting ammonia molecule is channeled to the active site of HisF.</text>
</comment>
<dbReference type="InterPro" id="IPR029062">
    <property type="entry name" value="Class_I_gatase-like"/>
</dbReference>
<keyword evidence="10" id="KW-0963">Cytoplasm</keyword>
<dbReference type="PIRSF" id="PIRSF000495">
    <property type="entry name" value="Amidotransf_hisH"/>
    <property type="match status" value="1"/>
</dbReference>
<keyword evidence="5 10" id="KW-0315">Glutamine amidotransferase</keyword>
<dbReference type="InterPro" id="IPR017926">
    <property type="entry name" value="GATASE"/>
</dbReference>
<evidence type="ECO:0000259" key="12">
    <source>
        <dbReference type="Pfam" id="PF00117"/>
    </source>
</evidence>
<dbReference type="GO" id="GO:0004359">
    <property type="term" value="F:glutaminase activity"/>
    <property type="evidence" value="ECO:0007669"/>
    <property type="project" value="UniProtKB-EC"/>
</dbReference>
<dbReference type="PANTHER" id="PTHR42701">
    <property type="entry name" value="IMIDAZOLE GLYCEROL PHOSPHATE SYNTHASE SUBUNIT HISH"/>
    <property type="match status" value="1"/>
</dbReference>
<protein>
    <recommendedName>
        <fullName evidence="10">Imidazole glycerol phosphate synthase subunit HisH</fullName>
        <ecNumber evidence="10">4.3.2.10</ecNumber>
    </recommendedName>
    <alternativeName>
        <fullName evidence="10">IGP synthase glutaminase subunit</fullName>
        <ecNumber evidence="10">3.5.1.2</ecNumber>
    </alternativeName>
    <alternativeName>
        <fullName evidence="10">IGP synthase subunit HisH</fullName>
    </alternativeName>
    <alternativeName>
        <fullName evidence="10">ImGP synthase subunit HisH</fullName>
        <shortName evidence="10">IGPS subunit HisH</shortName>
    </alternativeName>
</protein>
<evidence type="ECO:0000256" key="3">
    <source>
        <dbReference type="ARBA" id="ARBA00022605"/>
    </source>
</evidence>
<keyword evidence="4 10" id="KW-0378">Hydrolase</keyword>
<dbReference type="EC" id="3.5.1.2" evidence="10"/>
<keyword evidence="7 10" id="KW-0456">Lyase</keyword>
<comment type="catalytic activity">
    <reaction evidence="9 10">
        <text>L-glutamine + H2O = L-glutamate + NH4(+)</text>
        <dbReference type="Rhea" id="RHEA:15889"/>
        <dbReference type="ChEBI" id="CHEBI:15377"/>
        <dbReference type="ChEBI" id="CHEBI:28938"/>
        <dbReference type="ChEBI" id="CHEBI:29985"/>
        <dbReference type="ChEBI" id="CHEBI:58359"/>
        <dbReference type="EC" id="3.5.1.2"/>
    </reaction>
</comment>
<dbReference type="PROSITE" id="PS51274">
    <property type="entry name" value="GATASE_COBBQ"/>
    <property type="match status" value="1"/>
</dbReference>
<comment type="caution">
    <text evidence="13">The sequence shown here is derived from an EMBL/GenBank/DDBJ whole genome shotgun (WGS) entry which is preliminary data.</text>
</comment>
<keyword evidence="14" id="KW-1185">Reference proteome</keyword>
<evidence type="ECO:0000256" key="1">
    <source>
        <dbReference type="ARBA" id="ARBA00005091"/>
    </source>
</evidence>
<evidence type="ECO:0000256" key="2">
    <source>
        <dbReference type="ARBA" id="ARBA00011152"/>
    </source>
</evidence>
<accession>A0A6N6RJP0</accession>
<dbReference type="InterPro" id="IPR010139">
    <property type="entry name" value="Imidazole-glycPsynth_HisH"/>
</dbReference>
<dbReference type="AlphaFoldDB" id="A0A6N6RJP0"/>
<keyword evidence="3 10" id="KW-0028">Amino-acid biosynthesis</keyword>
<evidence type="ECO:0000256" key="5">
    <source>
        <dbReference type="ARBA" id="ARBA00022962"/>
    </source>
</evidence>
<evidence type="ECO:0000256" key="11">
    <source>
        <dbReference type="PIRSR" id="PIRSR000495-1"/>
    </source>
</evidence>
<dbReference type="NCBIfam" id="TIGR01855">
    <property type="entry name" value="IMP_synth_hisH"/>
    <property type="match status" value="1"/>
</dbReference>
<keyword evidence="6 10" id="KW-0368">Histidine biosynthesis</keyword>
<reference evidence="13 14" key="1">
    <citation type="submission" date="2019-09" db="EMBL/GenBank/DDBJ databases">
        <title>Genomes of family Cryomorphaceae.</title>
        <authorList>
            <person name="Bowman J.P."/>
        </authorList>
    </citation>
    <scope>NUCLEOTIDE SEQUENCE [LARGE SCALE GENOMIC DNA]</scope>
    <source>
        <strain evidence="13 14">LMG 25704</strain>
    </source>
</reference>